<name>A0ABW5B576_9BACT</name>
<dbReference type="PANTHER" id="PTHR30441:SF4">
    <property type="entry name" value="PROTEIN ASMA"/>
    <property type="match status" value="1"/>
</dbReference>
<reference evidence="2" key="1">
    <citation type="journal article" date="2019" name="Int. J. Syst. Evol. Microbiol.">
        <title>The Global Catalogue of Microorganisms (GCM) 10K type strain sequencing project: providing services to taxonomists for standard genome sequencing and annotation.</title>
        <authorList>
            <consortium name="The Broad Institute Genomics Platform"/>
            <consortium name="The Broad Institute Genome Sequencing Center for Infectious Disease"/>
            <person name="Wu L."/>
            <person name="Ma J."/>
        </authorList>
    </citation>
    <scope>NUCLEOTIDE SEQUENCE [LARGE SCALE GENOMIC DNA]</scope>
    <source>
        <strain evidence="2">KCTC 19812</strain>
    </source>
</reference>
<sequence>MYKNQRPFTQKIIASLNEDFLGQLEIKDSNIAVFANFPYISIDLQDLVFFGDKSSKSDTIYFVKDVYLGFSVMDLLLGKKQIRSIKLSQGKLDLEKDEEGKLNLLKYKGIYELSDSGKNDELNLDLSDIRLSSIEIGYNDITTRTSLTTFMDKAIAALKIKDDHIFVNLDSEFILNLLSENQPTFFSNKHIALDLDLDFDPNESSLSIQNSELILEEAQFSLTGTIDFDDDVNLDIQVSGEKPDFSLLAAFLPNETGKALKRYKNEGEVYFQGSVRGKTGSGHVPEISIEFGCDNAYFLNPSVGRKVEDLRFVGFYTNGPDRSLETSEFQLLNFNARPEQGIFKGKLIIRDFTNPYVNINLNTDLDLGFLGQFFEIEGLEGISGQVVVNMEFNELVDLEVPGVAGAENSIKSELMVNNLKFTLPDYHLPIENANAKASMVKGNLYLEKVSFQIGESDFYFSGNINDFPAILHGEDRPVKADLTSGSKKINLEELFQGDSTSLQEVVTDFEIKMSFESNGNELKNFVHLPKGEFFIEDFHAKLQNYPHAFHDFHADVLIGDNDLAVIDFTGEIDKSDFHFSGRLENYSKWFQEYPSGKSRFEFDLVSKHLAVHDLLTYAGENYIPKDYQNEEINNLFVKGSLEMVYKDKFQSADLWLNHLEGKFLLHPLKLEKFKGRLHYESDYFTLENFGGKLGISDFNIQLGYYLGDKSVGEIPRNHFVLQSERLDLDALMGFEDFEQDSNHAEAFNIFQIPFSEMDFSAQIGKLNYHTFWLDNITLKARTTADHYIYLDTLGLQAAEGKLKIKGYFNGSDPNEIYFHSTMLADKVDLDKLMFKFENFGQDYLINENLHGLVSGTIESKFLVYPDLTPILEKSEANMNLTVYEGRLVNFTPLQAMGDYFKDKNLNNVRFDTLSNTFELKEGVLNIPRMNINSSLGFIELSGKQSLDMNMDYFIRIPLGLVTQVGFRSLFGGKGKEEIDPDKEDAIVYRDENRRVRFVNVNMRGTPDDYTIGLGRDRGLK</sequence>
<dbReference type="EMBL" id="JBHUIV010000010">
    <property type="protein sequence ID" value="MFD2201027.1"/>
    <property type="molecule type" value="Genomic_DNA"/>
</dbReference>
<protein>
    <submittedName>
        <fullName evidence="1">AsmA-like C-terminal region-containing protein</fullName>
    </submittedName>
</protein>
<dbReference type="InterPro" id="IPR052894">
    <property type="entry name" value="AsmA-related"/>
</dbReference>
<gene>
    <name evidence="1" type="ORF">ACFSKV_05590</name>
</gene>
<dbReference type="Proteomes" id="UP001597414">
    <property type="component" value="Unassembled WGS sequence"/>
</dbReference>
<proteinExistence type="predicted"/>
<organism evidence="1 2">
    <name type="scientific">Shivajiella indica</name>
    <dbReference type="NCBI Taxonomy" id="872115"/>
    <lineage>
        <taxon>Bacteria</taxon>
        <taxon>Pseudomonadati</taxon>
        <taxon>Bacteroidota</taxon>
        <taxon>Cytophagia</taxon>
        <taxon>Cytophagales</taxon>
        <taxon>Cyclobacteriaceae</taxon>
        <taxon>Shivajiella</taxon>
    </lineage>
</organism>
<accession>A0ABW5B576</accession>
<keyword evidence="2" id="KW-1185">Reference proteome</keyword>
<evidence type="ECO:0000313" key="1">
    <source>
        <dbReference type="EMBL" id="MFD2201027.1"/>
    </source>
</evidence>
<dbReference type="RefSeq" id="WP_380800915.1">
    <property type="nucleotide sequence ID" value="NZ_JBHUIV010000010.1"/>
</dbReference>
<comment type="caution">
    <text evidence="1">The sequence shown here is derived from an EMBL/GenBank/DDBJ whole genome shotgun (WGS) entry which is preliminary data.</text>
</comment>
<evidence type="ECO:0000313" key="2">
    <source>
        <dbReference type="Proteomes" id="UP001597414"/>
    </source>
</evidence>
<dbReference type="PANTHER" id="PTHR30441">
    <property type="entry name" value="DUF748 DOMAIN-CONTAINING PROTEIN"/>
    <property type="match status" value="1"/>
</dbReference>